<comment type="similarity">
    <text evidence="1">Belongs to the class-I aminoacyl-tRNA synthetase family.</text>
</comment>
<dbReference type="GO" id="GO:0005829">
    <property type="term" value="C:cytosol"/>
    <property type="evidence" value="ECO:0007669"/>
    <property type="project" value="TreeGrafter"/>
</dbReference>
<keyword evidence="5" id="KW-0067">ATP-binding</keyword>
<dbReference type="EMBL" id="JABBWK010000018">
    <property type="protein sequence ID" value="KAG1902229.1"/>
    <property type="molecule type" value="Genomic_DNA"/>
</dbReference>
<dbReference type="InterPro" id="IPR014729">
    <property type="entry name" value="Rossmann-like_a/b/a_fold"/>
</dbReference>
<dbReference type="Gene3D" id="3.40.50.620">
    <property type="entry name" value="HUPs"/>
    <property type="match status" value="1"/>
</dbReference>
<evidence type="ECO:0000256" key="9">
    <source>
        <dbReference type="SAM" id="MobiDB-lite"/>
    </source>
</evidence>
<dbReference type="GO" id="GO:0004832">
    <property type="term" value="F:valine-tRNA ligase activity"/>
    <property type="evidence" value="ECO:0007669"/>
    <property type="project" value="UniProtKB-EC"/>
</dbReference>
<evidence type="ECO:0000256" key="1">
    <source>
        <dbReference type="ARBA" id="ARBA00005594"/>
    </source>
</evidence>
<protein>
    <recommendedName>
        <fullName evidence="2">valine--tRNA ligase</fullName>
        <ecNumber evidence="2">6.1.1.9</ecNumber>
    </recommendedName>
    <alternativeName>
        <fullName evidence="8">Valyl-tRNA synthetase</fullName>
    </alternativeName>
</protein>
<evidence type="ECO:0000259" key="10">
    <source>
        <dbReference type="Pfam" id="PF00133"/>
    </source>
</evidence>
<evidence type="ECO:0000256" key="2">
    <source>
        <dbReference type="ARBA" id="ARBA00013169"/>
    </source>
</evidence>
<dbReference type="GO" id="GO:0005524">
    <property type="term" value="F:ATP binding"/>
    <property type="evidence" value="ECO:0007669"/>
    <property type="project" value="UniProtKB-KW"/>
</dbReference>
<dbReference type="Pfam" id="PF00133">
    <property type="entry name" value="tRNA-synt_1"/>
    <property type="match status" value="1"/>
</dbReference>
<gene>
    <name evidence="11" type="ORF">F5891DRAFT_1186808</name>
</gene>
<keyword evidence="4" id="KW-0547">Nucleotide-binding</keyword>
<dbReference type="InterPro" id="IPR002303">
    <property type="entry name" value="Valyl-tRNA_ligase"/>
</dbReference>
<dbReference type="SUPFAM" id="SSF52374">
    <property type="entry name" value="Nucleotidylyl transferase"/>
    <property type="match status" value="1"/>
</dbReference>
<evidence type="ECO:0000256" key="3">
    <source>
        <dbReference type="ARBA" id="ARBA00022598"/>
    </source>
</evidence>
<evidence type="ECO:0000256" key="4">
    <source>
        <dbReference type="ARBA" id="ARBA00022741"/>
    </source>
</evidence>
<dbReference type="EC" id="6.1.1.9" evidence="2"/>
<sequence length="307" mass="33345">MIVTLDSARPPTPLILPLTLLGYTCLFSNLACTSPVGAPCYIESFRPVFSGTSITATSPGQATLSFASKSSFVFVNSDSDEGAQINNIIVITNSVGPLIIRPPVNHPNVTIVWANFGDNGAGNANALNNSSASTESIPPLSKSTTRPSKPTLSGTGNKLSTNPATSKPSSLPCPKHPLWHLEPIGCTIAKNPKTSGKNWVMDRTLEKATKQAKILTNGENFTLKQDEDVLDTWFSSGLWPFSILGWPEKARYFVPSKLTVLIVHQQTINLSQYYPASILETGWDILSFWVVRMVLMGIYLTWTDAIF</sequence>
<feature type="region of interest" description="Disordered" evidence="9">
    <location>
        <begin position="125"/>
        <end position="172"/>
    </location>
</feature>
<keyword evidence="12" id="KW-1185">Reference proteome</keyword>
<evidence type="ECO:0000256" key="7">
    <source>
        <dbReference type="ARBA" id="ARBA00023146"/>
    </source>
</evidence>
<dbReference type="GeneID" id="64661038"/>
<reference evidence="11" key="1">
    <citation type="journal article" date="2020" name="New Phytol.">
        <title>Comparative genomics reveals dynamic genome evolution in host specialist ectomycorrhizal fungi.</title>
        <authorList>
            <person name="Lofgren L.A."/>
            <person name="Nguyen N.H."/>
            <person name="Vilgalys R."/>
            <person name="Ruytinx J."/>
            <person name="Liao H.L."/>
            <person name="Branco S."/>
            <person name="Kuo A."/>
            <person name="LaButti K."/>
            <person name="Lipzen A."/>
            <person name="Andreopoulos W."/>
            <person name="Pangilinan J."/>
            <person name="Riley R."/>
            <person name="Hundley H."/>
            <person name="Na H."/>
            <person name="Barry K."/>
            <person name="Grigoriev I.V."/>
            <person name="Stajich J.E."/>
            <person name="Kennedy P.G."/>
        </authorList>
    </citation>
    <scope>NUCLEOTIDE SEQUENCE</scope>
    <source>
        <strain evidence="11">FC203</strain>
    </source>
</reference>
<dbReference type="PANTHER" id="PTHR11946:SF109">
    <property type="entry name" value="VALINE--TRNA LIGASE"/>
    <property type="match status" value="1"/>
</dbReference>
<dbReference type="Proteomes" id="UP001195769">
    <property type="component" value="Unassembled WGS sequence"/>
</dbReference>
<dbReference type="PANTHER" id="PTHR11946">
    <property type="entry name" value="VALYL-TRNA SYNTHETASES"/>
    <property type="match status" value="1"/>
</dbReference>
<dbReference type="RefSeq" id="XP_041227804.1">
    <property type="nucleotide sequence ID" value="XM_041366740.1"/>
</dbReference>
<organism evidence="11 12">
    <name type="scientific">Suillus fuscotomentosus</name>
    <dbReference type="NCBI Taxonomy" id="1912939"/>
    <lineage>
        <taxon>Eukaryota</taxon>
        <taxon>Fungi</taxon>
        <taxon>Dikarya</taxon>
        <taxon>Basidiomycota</taxon>
        <taxon>Agaricomycotina</taxon>
        <taxon>Agaricomycetes</taxon>
        <taxon>Agaricomycetidae</taxon>
        <taxon>Boletales</taxon>
        <taxon>Suillineae</taxon>
        <taxon>Suillaceae</taxon>
        <taxon>Suillus</taxon>
    </lineage>
</organism>
<evidence type="ECO:0000313" key="12">
    <source>
        <dbReference type="Proteomes" id="UP001195769"/>
    </source>
</evidence>
<accession>A0AAD4E9N9</accession>
<evidence type="ECO:0000313" key="11">
    <source>
        <dbReference type="EMBL" id="KAG1902229.1"/>
    </source>
</evidence>
<keyword evidence="3" id="KW-0436">Ligase</keyword>
<keyword evidence="6" id="KW-0648">Protein biosynthesis</keyword>
<proteinExistence type="inferred from homology"/>
<evidence type="ECO:0000256" key="5">
    <source>
        <dbReference type="ARBA" id="ARBA00022840"/>
    </source>
</evidence>
<keyword evidence="7 11" id="KW-0030">Aminoacyl-tRNA synthetase</keyword>
<evidence type="ECO:0000256" key="6">
    <source>
        <dbReference type="ARBA" id="ARBA00022917"/>
    </source>
</evidence>
<comment type="caution">
    <text evidence="11">The sequence shown here is derived from an EMBL/GenBank/DDBJ whole genome shotgun (WGS) entry which is preliminary data.</text>
</comment>
<evidence type="ECO:0000256" key="8">
    <source>
        <dbReference type="ARBA" id="ARBA00029936"/>
    </source>
</evidence>
<dbReference type="GO" id="GO:0006438">
    <property type="term" value="P:valyl-tRNA aminoacylation"/>
    <property type="evidence" value="ECO:0007669"/>
    <property type="project" value="InterPro"/>
</dbReference>
<feature type="domain" description="Aminoacyl-tRNA synthetase class Ia" evidence="10">
    <location>
        <begin position="194"/>
        <end position="301"/>
    </location>
</feature>
<dbReference type="InterPro" id="IPR002300">
    <property type="entry name" value="aa-tRNA-synth_Ia"/>
</dbReference>
<name>A0AAD4E9N9_9AGAM</name>
<dbReference type="AlphaFoldDB" id="A0AAD4E9N9"/>
<feature type="compositionally biased region" description="Polar residues" evidence="9">
    <location>
        <begin position="141"/>
        <end position="169"/>
    </location>
</feature>